<dbReference type="GeneID" id="87957543"/>
<gene>
    <name evidence="2" type="ORF">IL334_005412</name>
</gene>
<protein>
    <submittedName>
        <fullName evidence="2">Uncharacterized protein</fullName>
    </submittedName>
</protein>
<evidence type="ECO:0000313" key="3">
    <source>
        <dbReference type="Proteomes" id="UP001329825"/>
    </source>
</evidence>
<dbReference type="EMBL" id="CP141887">
    <property type="protein sequence ID" value="WRT68436.1"/>
    <property type="molecule type" value="Genomic_DNA"/>
</dbReference>
<name>A0ABZ1D654_9TREE</name>
<keyword evidence="3" id="KW-1185">Reference proteome</keyword>
<dbReference type="Proteomes" id="UP001329825">
    <property type="component" value="Chromosome 7"/>
</dbReference>
<evidence type="ECO:0000313" key="2">
    <source>
        <dbReference type="EMBL" id="WRT68436.1"/>
    </source>
</evidence>
<sequence>MSSIQGGHVQQNNTTPLPPSDHPRESVQPCQCLHTKGQAKESNPLVETAWRRLEMADHLNYDPLKVISFDAEFHLEVSPQGGPAMSRVSEFTLANGYGQIVAQYFVLPANGWRYMRKQVSITVEIISFETAQQIISMVLEKCSYLILWGTADLLGLDLANLLDTYRSKIIDLPEEPHFRATLHLPVIGPAPSLAKSMLYIYGALIQEPEIVRCRTVDGVFKRYHLVDGSMVDDDIPLRGHSSASDCLGQMALAIPVLSDIINSRTSTGLSPLLSASTSSSQPLDHDIIDAESIYFDALEQTHQCAYPPAKKYPQIAMPDCRRQNIAIVGGIRWEDISALVDQIHLLIPEARPNQVIHSRLMARIYFEGDRMLDLVAESLTLELSNLDSDLCRLIDRGAALFLSNGYLPNPAELHLFVEACRQRGDVLKQQYMSKNTPLLRIGMALGFRQRRPPIRPLHSRSPRQDLHYLALQEQDWNTPWSSRDTVSLDHIQVSIQRLVKQSRSMATGPRIWLSRLRAWNPLGESDKSALNDARDGDSAWVWYGKCRQDWIDAPGVQVKKGQLICAQPRAKDVAKLLASVINTDVDGDEMEGASVQQSLYFLCIS</sequence>
<proteinExistence type="predicted"/>
<reference evidence="2 3" key="1">
    <citation type="submission" date="2024-01" db="EMBL/GenBank/DDBJ databases">
        <title>Comparative genomics of Cryptococcus and Kwoniella reveals pathogenesis evolution and contrasting modes of karyotype evolution via chromosome fusion or intercentromeric recombination.</title>
        <authorList>
            <person name="Coelho M.A."/>
            <person name="David-Palma M."/>
            <person name="Shea T."/>
            <person name="Bowers K."/>
            <person name="McGinley-Smith S."/>
            <person name="Mohammad A.W."/>
            <person name="Gnirke A."/>
            <person name="Yurkov A.M."/>
            <person name="Nowrousian M."/>
            <person name="Sun S."/>
            <person name="Cuomo C.A."/>
            <person name="Heitman J."/>
        </authorList>
    </citation>
    <scope>NUCLEOTIDE SEQUENCE [LARGE SCALE GENOMIC DNA]</scope>
    <source>
        <strain evidence="2">CBS 11374</strain>
    </source>
</reference>
<accession>A0ABZ1D654</accession>
<dbReference type="RefSeq" id="XP_062793176.1">
    <property type="nucleotide sequence ID" value="XM_062937125.1"/>
</dbReference>
<organism evidence="2 3">
    <name type="scientific">Kwoniella shivajii</name>
    <dbReference type="NCBI Taxonomy" id="564305"/>
    <lineage>
        <taxon>Eukaryota</taxon>
        <taxon>Fungi</taxon>
        <taxon>Dikarya</taxon>
        <taxon>Basidiomycota</taxon>
        <taxon>Agaricomycotina</taxon>
        <taxon>Tremellomycetes</taxon>
        <taxon>Tremellales</taxon>
        <taxon>Cryptococcaceae</taxon>
        <taxon>Kwoniella</taxon>
    </lineage>
</organism>
<evidence type="ECO:0000256" key="1">
    <source>
        <dbReference type="SAM" id="MobiDB-lite"/>
    </source>
</evidence>
<feature type="compositionally biased region" description="Polar residues" evidence="1">
    <location>
        <begin position="1"/>
        <end position="15"/>
    </location>
</feature>
<feature type="region of interest" description="Disordered" evidence="1">
    <location>
        <begin position="1"/>
        <end position="29"/>
    </location>
</feature>